<comment type="caution">
    <text evidence="4">The sequence shown here is derived from an EMBL/GenBank/DDBJ whole genome shotgun (WGS) entry which is preliminary data.</text>
</comment>
<evidence type="ECO:0000313" key="4">
    <source>
        <dbReference type="EMBL" id="KHN80985.1"/>
    </source>
</evidence>
<proteinExistence type="predicted"/>
<gene>
    <name evidence="4" type="ORF">Tcan_15628</name>
</gene>
<dbReference type="AlphaFoldDB" id="A0A0B2VIW3"/>
<dbReference type="Proteomes" id="UP000031036">
    <property type="component" value="Unassembled WGS sequence"/>
</dbReference>
<evidence type="ECO:0000313" key="5">
    <source>
        <dbReference type="Proteomes" id="UP000031036"/>
    </source>
</evidence>
<dbReference type="InterPro" id="IPR007284">
    <property type="entry name" value="Ground-like_dom"/>
</dbReference>
<feature type="region of interest" description="Disordered" evidence="1">
    <location>
        <begin position="77"/>
        <end position="98"/>
    </location>
</feature>
<evidence type="ECO:0000259" key="3">
    <source>
        <dbReference type="Pfam" id="PF04155"/>
    </source>
</evidence>
<name>A0A0B2VIW3_TOXCA</name>
<feature type="domain" description="Ground-like" evidence="3">
    <location>
        <begin position="122"/>
        <end position="193"/>
    </location>
</feature>
<protein>
    <recommendedName>
        <fullName evidence="3">Ground-like domain-containing protein</fullName>
    </recommendedName>
</protein>
<sequence length="195" mass="21643">MLIFVLTFSTVSVTVAEICWCPPPRQCPPTRPCSSSQCSSAASKSQSVPLCQPRYIDVRAVNAENWKAKSTSGDADEISFEIGPSQDHPPSNLPSKNVIGSKYRRRRSFERSVRQVEPFEDACNNNHLRKIIEENIVEGNASVSRSNIYKAFFDQAGARDQINVICSNAPLSYSVVSSTYCEATFKQITCILFHA</sequence>
<accession>A0A0B2VIW3</accession>
<evidence type="ECO:0000256" key="1">
    <source>
        <dbReference type="SAM" id="MobiDB-lite"/>
    </source>
</evidence>
<organism evidence="4 5">
    <name type="scientific">Toxocara canis</name>
    <name type="common">Canine roundworm</name>
    <dbReference type="NCBI Taxonomy" id="6265"/>
    <lineage>
        <taxon>Eukaryota</taxon>
        <taxon>Metazoa</taxon>
        <taxon>Ecdysozoa</taxon>
        <taxon>Nematoda</taxon>
        <taxon>Chromadorea</taxon>
        <taxon>Rhabditida</taxon>
        <taxon>Spirurina</taxon>
        <taxon>Ascaridomorpha</taxon>
        <taxon>Ascaridoidea</taxon>
        <taxon>Toxocaridae</taxon>
        <taxon>Toxocara</taxon>
    </lineage>
</organism>
<keyword evidence="2" id="KW-0732">Signal</keyword>
<keyword evidence="5" id="KW-1185">Reference proteome</keyword>
<dbReference type="EMBL" id="JPKZ01001612">
    <property type="protein sequence ID" value="KHN80985.1"/>
    <property type="molecule type" value="Genomic_DNA"/>
</dbReference>
<feature type="signal peptide" evidence="2">
    <location>
        <begin position="1"/>
        <end position="16"/>
    </location>
</feature>
<dbReference type="Pfam" id="PF04155">
    <property type="entry name" value="Ground-like"/>
    <property type="match status" value="1"/>
</dbReference>
<evidence type="ECO:0000256" key="2">
    <source>
        <dbReference type="SAM" id="SignalP"/>
    </source>
</evidence>
<reference evidence="4 5" key="1">
    <citation type="submission" date="2014-11" db="EMBL/GenBank/DDBJ databases">
        <title>Genetic blueprint of the zoonotic pathogen Toxocara canis.</title>
        <authorList>
            <person name="Zhu X.-Q."/>
            <person name="Korhonen P.K."/>
            <person name="Cai H."/>
            <person name="Young N.D."/>
            <person name="Nejsum P."/>
            <person name="von Samson-Himmelstjerna G."/>
            <person name="Boag P.R."/>
            <person name="Tan P."/>
            <person name="Li Q."/>
            <person name="Min J."/>
            <person name="Yang Y."/>
            <person name="Wang X."/>
            <person name="Fang X."/>
            <person name="Hall R.S."/>
            <person name="Hofmann A."/>
            <person name="Sternberg P.W."/>
            <person name="Jex A.R."/>
            <person name="Gasser R.B."/>
        </authorList>
    </citation>
    <scope>NUCLEOTIDE SEQUENCE [LARGE SCALE GENOMIC DNA]</scope>
    <source>
        <strain evidence="4">PN_DK_2014</strain>
    </source>
</reference>
<dbReference type="OrthoDB" id="5873923at2759"/>
<feature type="chain" id="PRO_5002095449" description="Ground-like domain-containing protein" evidence="2">
    <location>
        <begin position="17"/>
        <end position="195"/>
    </location>
</feature>